<dbReference type="InterPro" id="IPR006059">
    <property type="entry name" value="SBP"/>
</dbReference>
<keyword evidence="4" id="KW-0574">Periplasm</keyword>
<feature type="signal peptide" evidence="5">
    <location>
        <begin position="1"/>
        <end position="18"/>
    </location>
</feature>
<protein>
    <submittedName>
        <fullName evidence="6">Extracellular solute-binding protein</fullName>
    </submittedName>
</protein>
<accession>A0ABT2PXG4</accession>
<dbReference type="PANTHER" id="PTHR30222">
    <property type="entry name" value="SPERMIDINE/PUTRESCINE-BINDING PERIPLASMIC PROTEIN"/>
    <property type="match status" value="1"/>
</dbReference>
<name>A0ABT2PXG4_9MOLU</name>
<keyword evidence="2" id="KW-0813">Transport</keyword>
<sequence>MKKIMVLALMGIVSLALVACDNRPTLRILNWGEYINDEVVAQFEEEFGYRVIVDVTDSNESFYSKIKSGTTAYDIVIPSDYMIEKMQEENMLIELDYNLLPNRSSVTYMSAVDQIFDSMTATTLERTSKTVDYTEYAVPYFWGTFGIIYNNRVAGLKTALETHGWGAYFDPSKAPAGVKRGMYDVPQFAYAGAMLYLGENVNTFSTELLAQAQAAIDQANFVEWGDDSLKRNVEAGNLDMALVYTGDYLDRLYIQLEEGKTLAQVQAQFNIYIPETTFVFSDMMVIPNTSKHVDRAHEFINFMLKPEMVALNAEVVGYAAGLVEAYDLIIANLSSTDAWYRNWALANQTYYDKDAVLTVAPLTALKPADIDRINTMIDNVRS</sequence>
<dbReference type="Pfam" id="PF13416">
    <property type="entry name" value="SBP_bac_8"/>
    <property type="match status" value="1"/>
</dbReference>
<dbReference type="InterPro" id="IPR001188">
    <property type="entry name" value="Sperm_putr-bd"/>
</dbReference>
<evidence type="ECO:0000313" key="6">
    <source>
        <dbReference type="EMBL" id="MCU0105659.1"/>
    </source>
</evidence>
<evidence type="ECO:0000256" key="4">
    <source>
        <dbReference type="ARBA" id="ARBA00022764"/>
    </source>
</evidence>
<comment type="subcellular location">
    <subcellularLocation>
        <location evidence="1">Periplasm</location>
    </subcellularLocation>
</comment>
<reference evidence="7" key="1">
    <citation type="submission" date="2023-07" db="EMBL/GenBank/DDBJ databases">
        <title>Novel Mycoplasma species identified in domestic and wild animals.</title>
        <authorList>
            <person name="Volokhov D.V."/>
            <person name="Furtak V.A."/>
            <person name="Zagorodnyaya T.A."/>
        </authorList>
    </citation>
    <scope>NUCLEOTIDE SEQUENCE [LARGE SCALE GENOMIC DNA]</scope>
    <source>
        <strain evidence="7">92-19</strain>
    </source>
</reference>
<evidence type="ECO:0000313" key="7">
    <source>
        <dbReference type="Proteomes" id="UP001209076"/>
    </source>
</evidence>
<gene>
    <name evidence="6" type="ORF">N7603_08305</name>
</gene>
<dbReference type="PRINTS" id="PR00909">
    <property type="entry name" value="SPERMDNBNDNG"/>
</dbReference>
<dbReference type="Proteomes" id="UP001209076">
    <property type="component" value="Unassembled WGS sequence"/>
</dbReference>
<dbReference type="SUPFAM" id="SSF53850">
    <property type="entry name" value="Periplasmic binding protein-like II"/>
    <property type="match status" value="1"/>
</dbReference>
<evidence type="ECO:0000256" key="2">
    <source>
        <dbReference type="ARBA" id="ARBA00022448"/>
    </source>
</evidence>
<comment type="caution">
    <text evidence="6">The sequence shown here is derived from an EMBL/GenBank/DDBJ whole genome shotgun (WGS) entry which is preliminary data.</text>
</comment>
<feature type="chain" id="PRO_5045368624" evidence="5">
    <location>
        <begin position="19"/>
        <end position="382"/>
    </location>
</feature>
<dbReference type="Gene3D" id="3.40.190.10">
    <property type="entry name" value="Periplasmic binding protein-like II"/>
    <property type="match status" value="2"/>
</dbReference>
<keyword evidence="3 5" id="KW-0732">Signal</keyword>
<organism evidence="6 7">
    <name type="scientific">Paracholeplasma vituli</name>
    <dbReference type="NCBI Taxonomy" id="69473"/>
    <lineage>
        <taxon>Bacteria</taxon>
        <taxon>Bacillati</taxon>
        <taxon>Mycoplasmatota</taxon>
        <taxon>Mollicutes</taxon>
        <taxon>Acholeplasmatales</taxon>
        <taxon>Acholeplasmataceae</taxon>
        <taxon>Paracholeplasma</taxon>
    </lineage>
</organism>
<dbReference type="PROSITE" id="PS51257">
    <property type="entry name" value="PROKAR_LIPOPROTEIN"/>
    <property type="match status" value="1"/>
</dbReference>
<keyword evidence="7" id="KW-1185">Reference proteome</keyword>
<proteinExistence type="predicted"/>
<evidence type="ECO:0000256" key="3">
    <source>
        <dbReference type="ARBA" id="ARBA00022729"/>
    </source>
</evidence>
<dbReference type="EMBL" id="JAOEGN010000020">
    <property type="protein sequence ID" value="MCU0105659.1"/>
    <property type="molecule type" value="Genomic_DNA"/>
</dbReference>
<dbReference type="RefSeq" id="WP_262096978.1">
    <property type="nucleotide sequence ID" value="NZ_JAOEGN010000020.1"/>
</dbReference>
<evidence type="ECO:0000256" key="5">
    <source>
        <dbReference type="SAM" id="SignalP"/>
    </source>
</evidence>
<evidence type="ECO:0000256" key="1">
    <source>
        <dbReference type="ARBA" id="ARBA00004418"/>
    </source>
</evidence>
<dbReference type="PANTHER" id="PTHR30222:SF17">
    <property type="entry name" value="SPERMIDINE_PUTRESCINE-BINDING PERIPLASMIC PROTEIN"/>
    <property type="match status" value="1"/>
</dbReference>